<evidence type="ECO:0000256" key="10">
    <source>
        <dbReference type="RuleBase" id="RU000688"/>
    </source>
</evidence>
<reference evidence="14 15" key="1">
    <citation type="submission" date="2018-03" db="EMBL/GenBank/DDBJ databases">
        <title>Draft genome sequence of Rohu Carp (Labeo rohita).</title>
        <authorList>
            <person name="Das P."/>
            <person name="Kushwaha B."/>
            <person name="Joshi C.G."/>
            <person name="Kumar D."/>
            <person name="Nagpure N.S."/>
            <person name="Sahoo L."/>
            <person name="Das S.P."/>
            <person name="Bit A."/>
            <person name="Patnaik S."/>
            <person name="Meher P.K."/>
            <person name="Jayasankar P."/>
            <person name="Koringa P.G."/>
            <person name="Patel N.V."/>
            <person name="Hinsu A.T."/>
            <person name="Kumar R."/>
            <person name="Pandey M."/>
            <person name="Agarwal S."/>
            <person name="Srivastava S."/>
            <person name="Singh M."/>
            <person name="Iquebal M.A."/>
            <person name="Jaiswal S."/>
            <person name="Angadi U.B."/>
            <person name="Kumar N."/>
            <person name="Raza M."/>
            <person name="Shah T.M."/>
            <person name="Rai A."/>
            <person name="Jena J.K."/>
        </authorList>
    </citation>
    <scope>NUCLEOTIDE SEQUENCE [LARGE SCALE GENOMIC DNA]</scope>
    <source>
        <strain evidence="14">DASCIFA01</strain>
        <tissue evidence="14">Testis</tissue>
    </source>
</reference>
<feature type="region of interest" description="Disordered" evidence="11">
    <location>
        <begin position="619"/>
        <end position="664"/>
    </location>
</feature>
<feature type="domain" description="G-protein coupled receptors family 1 profile" evidence="13">
    <location>
        <begin position="159"/>
        <end position="335"/>
    </location>
</feature>
<dbReference type="Proteomes" id="UP000290572">
    <property type="component" value="Unassembled WGS sequence"/>
</dbReference>
<keyword evidence="15" id="KW-1185">Reference proteome</keyword>
<keyword evidence="8" id="KW-0325">Glycoprotein</keyword>
<dbReference type="SUPFAM" id="SSF81321">
    <property type="entry name" value="Family A G protein-coupled receptor-like"/>
    <property type="match status" value="3"/>
</dbReference>
<gene>
    <name evidence="14" type="ORF">ROHU_034357</name>
</gene>
<evidence type="ECO:0000313" key="15">
    <source>
        <dbReference type="Proteomes" id="UP000290572"/>
    </source>
</evidence>
<keyword evidence="9 10" id="KW-0807">Transducer</keyword>
<dbReference type="InterPro" id="IPR017452">
    <property type="entry name" value="GPCR_Rhodpsn_7TM"/>
</dbReference>
<feature type="compositionally biased region" description="Polar residues" evidence="11">
    <location>
        <begin position="619"/>
        <end position="639"/>
    </location>
</feature>
<evidence type="ECO:0000256" key="4">
    <source>
        <dbReference type="ARBA" id="ARBA00022989"/>
    </source>
</evidence>
<feature type="transmembrane region" description="Helical" evidence="12">
    <location>
        <begin position="6"/>
        <end position="32"/>
    </location>
</feature>
<evidence type="ECO:0000256" key="5">
    <source>
        <dbReference type="ARBA" id="ARBA00023040"/>
    </source>
</evidence>
<dbReference type="EMBL" id="QBIY01013472">
    <property type="protein sequence ID" value="RXN03695.1"/>
    <property type="molecule type" value="Genomic_DNA"/>
</dbReference>
<feature type="transmembrane region" description="Helical" evidence="12">
    <location>
        <begin position="309"/>
        <end position="331"/>
    </location>
</feature>
<evidence type="ECO:0000256" key="1">
    <source>
        <dbReference type="ARBA" id="ARBA00004651"/>
    </source>
</evidence>
<evidence type="ECO:0000256" key="12">
    <source>
        <dbReference type="SAM" id="Phobius"/>
    </source>
</evidence>
<feature type="transmembrane region" description="Helical" evidence="12">
    <location>
        <begin position="497"/>
        <end position="522"/>
    </location>
</feature>
<proteinExistence type="inferred from homology"/>
<comment type="similarity">
    <text evidence="10">Belongs to the G-protein coupled receptor 1 family.</text>
</comment>
<evidence type="ECO:0000256" key="2">
    <source>
        <dbReference type="ARBA" id="ARBA00022475"/>
    </source>
</evidence>
<feature type="compositionally biased region" description="Basic and acidic residues" evidence="11">
    <location>
        <begin position="640"/>
        <end position="649"/>
    </location>
</feature>
<evidence type="ECO:0000256" key="6">
    <source>
        <dbReference type="ARBA" id="ARBA00023136"/>
    </source>
</evidence>
<evidence type="ECO:0000256" key="11">
    <source>
        <dbReference type="SAM" id="MobiDB-lite"/>
    </source>
</evidence>
<feature type="transmembrane region" description="Helical" evidence="12">
    <location>
        <begin position="369"/>
        <end position="393"/>
    </location>
</feature>
<organism evidence="14 15">
    <name type="scientific">Labeo rohita</name>
    <name type="common">Indian major carp</name>
    <name type="synonym">Cyprinus rohita</name>
    <dbReference type="NCBI Taxonomy" id="84645"/>
    <lineage>
        <taxon>Eukaryota</taxon>
        <taxon>Metazoa</taxon>
        <taxon>Chordata</taxon>
        <taxon>Craniata</taxon>
        <taxon>Vertebrata</taxon>
        <taxon>Euteleostomi</taxon>
        <taxon>Actinopterygii</taxon>
        <taxon>Neopterygii</taxon>
        <taxon>Teleostei</taxon>
        <taxon>Ostariophysi</taxon>
        <taxon>Cypriniformes</taxon>
        <taxon>Cyprinidae</taxon>
        <taxon>Labeoninae</taxon>
        <taxon>Labeonini</taxon>
        <taxon>Labeo</taxon>
    </lineage>
</organism>
<feature type="transmembrane region" description="Helical" evidence="12">
    <location>
        <begin position="543"/>
        <end position="563"/>
    </location>
</feature>
<feature type="transmembrane region" description="Helical" evidence="12">
    <location>
        <begin position="72"/>
        <end position="100"/>
    </location>
</feature>
<evidence type="ECO:0000313" key="14">
    <source>
        <dbReference type="EMBL" id="RXN03695.1"/>
    </source>
</evidence>
<evidence type="ECO:0000259" key="13">
    <source>
        <dbReference type="PROSITE" id="PS50262"/>
    </source>
</evidence>
<evidence type="ECO:0000256" key="8">
    <source>
        <dbReference type="ARBA" id="ARBA00023180"/>
    </source>
</evidence>
<dbReference type="InterPro" id="IPR000276">
    <property type="entry name" value="GPCR_Rhodpsn"/>
</dbReference>
<keyword evidence="7 10" id="KW-0675">Receptor</keyword>
<feature type="transmembrane region" description="Helical" evidence="12">
    <location>
        <begin position="121"/>
        <end position="141"/>
    </location>
</feature>
<comment type="caution">
    <text evidence="14">The sequence shown here is derived from an EMBL/GenBank/DDBJ whole genome shotgun (WGS) entry which is preliminary data.</text>
</comment>
<dbReference type="PROSITE" id="PS00237">
    <property type="entry name" value="G_PROTEIN_RECEP_F1_1"/>
    <property type="match status" value="1"/>
</dbReference>
<feature type="transmembrane region" description="Helical" evidence="12">
    <location>
        <begin position="147"/>
        <end position="168"/>
    </location>
</feature>
<dbReference type="Gene3D" id="1.20.1070.10">
    <property type="entry name" value="Rhodopsin 7-helix transmembrane proteins"/>
    <property type="match status" value="3"/>
</dbReference>
<accession>A0A498LEB8</accession>
<dbReference type="SMART" id="SM01381">
    <property type="entry name" value="7TM_GPCR_Srsx"/>
    <property type="match status" value="1"/>
</dbReference>
<feature type="domain" description="G-protein coupled receptors family 1 profile" evidence="13">
    <location>
        <begin position="23"/>
        <end position="156"/>
    </location>
</feature>
<dbReference type="GO" id="GO:0001609">
    <property type="term" value="F:G protein-coupled adenosine receptor activity"/>
    <property type="evidence" value="ECO:0007669"/>
    <property type="project" value="TreeGrafter"/>
</dbReference>
<feature type="transmembrane region" description="Helical" evidence="12">
    <location>
        <begin position="180"/>
        <end position="202"/>
    </location>
</feature>
<dbReference type="Pfam" id="PF00001">
    <property type="entry name" value="7tm_1"/>
    <property type="match status" value="3"/>
</dbReference>
<keyword evidence="3 10" id="KW-0812">Transmembrane</keyword>
<comment type="subcellular location">
    <subcellularLocation>
        <location evidence="1">Cell membrane</location>
        <topology evidence="1">Multi-pass membrane protein</topology>
    </subcellularLocation>
</comment>
<feature type="transmembrane region" description="Helical" evidence="12">
    <location>
        <begin position="257"/>
        <end position="280"/>
    </location>
</feature>
<dbReference type="GO" id="GO:0030425">
    <property type="term" value="C:dendrite"/>
    <property type="evidence" value="ECO:0007669"/>
    <property type="project" value="TreeGrafter"/>
</dbReference>
<feature type="transmembrane region" description="Helical" evidence="12">
    <location>
        <begin position="583"/>
        <end position="603"/>
    </location>
</feature>
<dbReference type="PROSITE" id="PS50262">
    <property type="entry name" value="G_PROTEIN_RECEP_F1_2"/>
    <property type="match status" value="3"/>
</dbReference>
<dbReference type="PRINTS" id="PR00237">
    <property type="entry name" value="GPCRRHODOPSN"/>
</dbReference>
<dbReference type="AlphaFoldDB" id="A0A498LEB8"/>
<feature type="transmembrane region" description="Helical" evidence="12">
    <location>
        <begin position="44"/>
        <end position="66"/>
    </location>
</feature>
<feature type="transmembrane region" description="Helical" evidence="12">
    <location>
        <begin position="208"/>
        <end position="236"/>
    </location>
</feature>
<sequence length="664" mass="73580">MVLGGGFIYISLEVLIAVGCCLGNVLVIWAVWKSGALNKPTFCLIVSLAVADFLVGAVAIPLAVIVDIHVKIPFYACLFMSCVLIVPQQASVLTLLSIAVDRFLRVRIPFGYKSTVTKRRSWFLAAVCWILASVLGFLPMFGWTGRAGLASETVGCCLGNVLVIWAVWKSGALNKPTFCLIVSLAVADFLVGAVAIPLAVIVDIHVKIPFYACLFMSCVLIVPQQASVLTLLAIAVDRFLRVRIPFGYKSTVTKRRSWFLAAVCWILASVLGFLPMFGWYNHDTLARYNSTSIDCQFIAVIPVTYLTHFIFEGCFLPPLAIMIALYCYIFFKIRSGRAGLASETVGCCLGNVLVIWAVWKSGALNKPTFCLIVSLAVADFLVGAVAIPLAVIVDIHVKIPFYACLFMSCVLIVPQQASVLTLLSIAVDRFLRVRIPFRYKSTVTKRRSWFLAAVCWILASVLGFLPMFGWYNHDTLARYNSTSIDCQFIAVIPVTYLIHFIFEGCFLPPLAIMIALYCYIFFKIRSGRAGLASETGTYTQKKYKLASSLVLVLALFVVCWLPLHMIQCIMYYNQNINVPSIALYFGILLSHANSMVNPVVYAFKIPKIKQEYRKIWRRVTSQQQQADTNSSRTPASNTTDSHDGPRNDKISSQGGANDMTPEKN</sequence>
<feature type="domain" description="G-protein coupled receptors family 1 profile" evidence="13">
    <location>
        <begin position="350"/>
        <end position="601"/>
    </location>
</feature>
<protein>
    <submittedName>
        <fullName evidence="14">Adenosine receptor A1-like protein</fullName>
    </submittedName>
</protein>
<dbReference type="PANTHER" id="PTHR24246">
    <property type="entry name" value="OLFACTORY RECEPTOR AND ADENOSINE RECEPTOR"/>
    <property type="match status" value="1"/>
</dbReference>
<dbReference type="GO" id="GO:0005886">
    <property type="term" value="C:plasma membrane"/>
    <property type="evidence" value="ECO:0007669"/>
    <property type="project" value="UniProtKB-SubCell"/>
</dbReference>
<evidence type="ECO:0000256" key="7">
    <source>
        <dbReference type="ARBA" id="ARBA00023170"/>
    </source>
</evidence>
<feature type="transmembrane region" description="Helical" evidence="12">
    <location>
        <begin position="399"/>
        <end position="427"/>
    </location>
</feature>
<dbReference type="GO" id="GO:0045202">
    <property type="term" value="C:synapse"/>
    <property type="evidence" value="ECO:0007669"/>
    <property type="project" value="TreeGrafter"/>
</dbReference>
<dbReference type="PANTHER" id="PTHR24246:SF54">
    <property type="entry name" value="ADENOSINE RECEPTOR A1-RELATED"/>
    <property type="match status" value="1"/>
</dbReference>
<keyword evidence="4 12" id="KW-1133">Transmembrane helix</keyword>
<keyword evidence="6 12" id="KW-0472">Membrane</keyword>
<name>A0A498LEB8_LABRO</name>
<keyword evidence="2" id="KW-1003">Cell membrane</keyword>
<feature type="transmembrane region" description="Helical" evidence="12">
    <location>
        <begin position="448"/>
        <end position="471"/>
    </location>
</feature>
<evidence type="ECO:0000256" key="3">
    <source>
        <dbReference type="ARBA" id="ARBA00022692"/>
    </source>
</evidence>
<evidence type="ECO:0000256" key="9">
    <source>
        <dbReference type="ARBA" id="ARBA00023224"/>
    </source>
</evidence>
<dbReference type="STRING" id="84645.A0A498LEB8"/>
<keyword evidence="5 10" id="KW-0297">G-protein coupled receptor</keyword>